<dbReference type="GeneID" id="37617551"/>
<dbReference type="OrthoDB" id="7982at10239"/>
<protein>
    <submittedName>
        <fullName evidence="2">Capsid protein</fullName>
    </submittedName>
</protein>
<evidence type="ECO:0000313" key="2">
    <source>
        <dbReference type="EMBL" id="AMH87671.1"/>
    </source>
</evidence>
<dbReference type="Proteomes" id="UP000096165">
    <property type="component" value="Segment"/>
</dbReference>
<evidence type="ECO:0000313" key="3">
    <source>
        <dbReference type="Proteomes" id="UP000096165"/>
    </source>
</evidence>
<keyword evidence="3" id="KW-1185">Reference proteome</keyword>
<feature type="region of interest" description="Disordered" evidence="1">
    <location>
        <begin position="16"/>
        <end position="48"/>
    </location>
</feature>
<accession>A0A140CTL4</accession>
<sequence length="319" mass="36088">MTLHSLAARRRYAKLMASRRRRVPAGRRSRPRSRYTAKTRRYAPKRPMSKKRILDVTTVKKRDNMPCYTNMTNSGAGTTFSITAAYIRPNTSSDPLINHPTVMLWNATARDLTNSAGTINIRAVESARTSSTPYMVGLKETVEIQASSGMPWQWRRICFTYKGILPGSTPTTTYYPYRETSSGFVRVASPLSGDRNSGATYDLFYLIFAGQNASDWTDPMVAKLDQTRISVKYDKTRTLSCGNDDGSIRKYKHWHAMGKTLAYDDDENGENMITNYQSVDSRVGMGDYYVVDLFRSRFGATASDSLLFNPAATLYWHEK</sequence>
<name>A0A140CTL4_9VIRU</name>
<proteinExistence type="predicted"/>
<reference evidence="3" key="1">
    <citation type="journal article" date="2016" name="Infect. Genet. Evol.">
        <title>Cycloviruses, gemycircularviruses and other novel replication-associated protein encoding circular viruses in Pacific flying fox (Pteropus tonganus) faeces.</title>
        <authorList>
            <person name="Male M.F."/>
            <person name="Kraberger S."/>
            <person name="Stainton D."/>
            <person name="Kami V."/>
            <person name="Varsani A."/>
        </authorList>
    </citation>
    <scope>NUCLEOTIDE SEQUENCE [LARGE SCALE GENOMIC DNA]</scope>
</reference>
<evidence type="ECO:0000256" key="1">
    <source>
        <dbReference type="SAM" id="MobiDB-lite"/>
    </source>
</evidence>
<dbReference type="RefSeq" id="YP_009506621.1">
    <property type="nucleotide sequence ID" value="NC_038493.1"/>
</dbReference>
<dbReference type="EMBL" id="KT732794">
    <property type="protein sequence ID" value="AMH87671.1"/>
    <property type="molecule type" value="Genomic_DNA"/>
</dbReference>
<dbReference type="KEGG" id="vg:37617551"/>
<organism evidence="2 3">
    <name type="scientific">Pteropus associated gemycircularvirus 10</name>
    <dbReference type="NCBI Taxonomy" id="1985404"/>
    <lineage>
        <taxon>Viruses</taxon>
        <taxon>Monodnaviria</taxon>
        <taxon>Shotokuvirae</taxon>
        <taxon>Cressdnaviricota</taxon>
        <taxon>Repensiviricetes</taxon>
        <taxon>Geplafuvirales</taxon>
        <taxon>Genomoviridae</taxon>
        <taxon>Gemycircularvirus</taxon>
        <taxon>Gemycircularvirus ptero10</taxon>
    </lineage>
</organism>